<sequence length="173" mass="19280">MSNQKLSDTTIAKPADMVGMDVLVAGYQDEQKAEARKTFTRMIEMFESLAEKLGVDAYDMGSASAALIAGCYAAYHNRELPAEYFKPLARQMKIVLAVDPKFAGMSMTEKQSMYHILVGAGVFLTMAQMENMKNKNPQVAAQLKEAGKEFLSKFAQMDIRHVKLDENGLREIK</sequence>
<comment type="caution">
    <text evidence="1">The sequence shown here is derived from an EMBL/GenBank/DDBJ whole genome shotgun (WGS) entry which is preliminary data.</text>
</comment>
<proteinExistence type="predicted"/>
<dbReference type="InterPro" id="IPR046505">
    <property type="entry name" value="DUF6683"/>
</dbReference>
<keyword evidence="2" id="KW-1185">Reference proteome</keyword>
<organism evidence="1 2">
    <name type="scientific">Ottowia cancrivicina</name>
    <dbReference type="NCBI Taxonomy" id="3040346"/>
    <lineage>
        <taxon>Bacteria</taxon>
        <taxon>Pseudomonadati</taxon>
        <taxon>Pseudomonadota</taxon>
        <taxon>Betaproteobacteria</taxon>
        <taxon>Burkholderiales</taxon>
        <taxon>Comamonadaceae</taxon>
        <taxon>Ottowia</taxon>
    </lineage>
</organism>
<dbReference type="EMBL" id="JARVII010000003">
    <property type="protein sequence ID" value="MDG9698637.1"/>
    <property type="molecule type" value="Genomic_DNA"/>
</dbReference>
<dbReference type="AlphaFoldDB" id="A0AAW6RL61"/>
<evidence type="ECO:0000313" key="1">
    <source>
        <dbReference type="EMBL" id="MDG9698637.1"/>
    </source>
</evidence>
<gene>
    <name evidence="1" type="ORF">QB898_02705</name>
</gene>
<evidence type="ECO:0000313" key="2">
    <source>
        <dbReference type="Proteomes" id="UP001237156"/>
    </source>
</evidence>
<name>A0AAW6RL61_9BURK</name>
<protein>
    <submittedName>
        <fullName evidence="1">Uncharacterized protein</fullName>
    </submittedName>
</protein>
<dbReference type="Proteomes" id="UP001237156">
    <property type="component" value="Unassembled WGS sequence"/>
</dbReference>
<reference evidence="1 2" key="1">
    <citation type="submission" date="2023-04" db="EMBL/GenBank/DDBJ databases">
        <title>Ottowia paracancer sp. nov., isolated from human stomach.</title>
        <authorList>
            <person name="Song Y."/>
        </authorList>
    </citation>
    <scope>NUCLEOTIDE SEQUENCE [LARGE SCALE GENOMIC DNA]</scope>
    <source>
        <strain evidence="1 2">10c7w1</strain>
    </source>
</reference>
<accession>A0AAW6RL61</accession>
<dbReference type="Pfam" id="PF20388">
    <property type="entry name" value="DUF6683"/>
    <property type="match status" value="1"/>
</dbReference>
<dbReference type="RefSeq" id="WP_146006823.1">
    <property type="nucleotide sequence ID" value="NZ_JARVII010000003.1"/>
</dbReference>